<dbReference type="UCSC" id="Y49F6B.9b.1">
    <property type="organism name" value="c. elegans"/>
</dbReference>
<dbReference type="Proteomes" id="UP000001940">
    <property type="component" value="Chromosome II"/>
</dbReference>
<dbReference type="OrthoDB" id="1431934at2759"/>
<proteinExistence type="predicted"/>
<gene>
    <name evidence="14" type="ORF">CELE_Y49F6B.9</name>
    <name evidence="14 16" type="ORF">Y49F6B.9</name>
</gene>
<evidence type="ECO:0000256" key="4">
    <source>
        <dbReference type="ARBA" id="ARBA00022723"/>
    </source>
</evidence>
<dbReference type="Gene3D" id="1.20.120.1750">
    <property type="match status" value="1"/>
</dbReference>
<evidence type="ECO:0000256" key="7">
    <source>
        <dbReference type="ARBA" id="ARBA00022786"/>
    </source>
</evidence>
<dbReference type="HOGENOM" id="CLU_016793_0_0_1"/>
<evidence type="ECO:0000259" key="13">
    <source>
        <dbReference type="PROSITE" id="PS51873"/>
    </source>
</evidence>
<evidence type="ECO:0000256" key="6">
    <source>
        <dbReference type="ARBA" id="ARBA00022771"/>
    </source>
</evidence>
<dbReference type="InterPro" id="IPR002867">
    <property type="entry name" value="IBR_dom"/>
</dbReference>
<dbReference type="InterPro" id="IPR001841">
    <property type="entry name" value="Znf_RING"/>
</dbReference>
<dbReference type="CTD" id="173694"/>
<dbReference type="PROSITE" id="PS50089">
    <property type="entry name" value="ZF_RING_2"/>
    <property type="match status" value="1"/>
</dbReference>
<dbReference type="GeneID" id="173694"/>
<keyword evidence="11" id="KW-0812">Transmembrane</keyword>
<evidence type="ECO:0000256" key="8">
    <source>
        <dbReference type="ARBA" id="ARBA00022833"/>
    </source>
</evidence>
<evidence type="ECO:0000256" key="3">
    <source>
        <dbReference type="ARBA" id="ARBA00022679"/>
    </source>
</evidence>
<feature type="compositionally biased region" description="Low complexity" evidence="10">
    <location>
        <begin position="365"/>
        <end position="385"/>
    </location>
</feature>
<dbReference type="Pfam" id="PF22191">
    <property type="entry name" value="IBR_1"/>
    <property type="match status" value="1"/>
</dbReference>
<evidence type="ECO:0000256" key="10">
    <source>
        <dbReference type="SAM" id="MobiDB-lite"/>
    </source>
</evidence>
<comment type="catalytic activity">
    <reaction evidence="1">
        <text>[E2 ubiquitin-conjugating enzyme]-S-ubiquitinyl-L-cysteine + [acceptor protein]-L-lysine = [E2 ubiquitin-conjugating enzyme]-L-cysteine + [acceptor protein]-N(6)-ubiquitinyl-L-lysine.</text>
        <dbReference type="EC" id="2.3.2.31"/>
    </reaction>
</comment>
<dbReference type="ExpressionAtlas" id="A8DJA7">
    <property type="expression patterns" value="baseline and differential"/>
</dbReference>
<dbReference type="InterPro" id="IPR017907">
    <property type="entry name" value="Znf_RING_CS"/>
</dbReference>
<keyword evidence="11" id="KW-0472">Membrane</keyword>
<dbReference type="CDD" id="cd20338">
    <property type="entry name" value="BRcat_RBR_RNF19"/>
    <property type="match status" value="1"/>
</dbReference>
<evidence type="ECO:0000256" key="9">
    <source>
        <dbReference type="PROSITE-ProRule" id="PRU00175"/>
    </source>
</evidence>
<accession>A8DJA7</accession>
<keyword evidence="8" id="KW-0862">Zinc</keyword>
<evidence type="ECO:0000256" key="11">
    <source>
        <dbReference type="SAM" id="Phobius"/>
    </source>
</evidence>
<dbReference type="Pfam" id="PF01485">
    <property type="entry name" value="IBR"/>
    <property type="match status" value="1"/>
</dbReference>
<dbReference type="CDD" id="cd20355">
    <property type="entry name" value="Rcat_RBR_RNF19"/>
    <property type="match status" value="1"/>
</dbReference>
<evidence type="ECO:0000313" key="15">
    <source>
        <dbReference type="Proteomes" id="UP000001940"/>
    </source>
</evidence>
<evidence type="ECO:0000256" key="2">
    <source>
        <dbReference type="ARBA" id="ARBA00012251"/>
    </source>
</evidence>
<dbReference type="GO" id="GO:0061630">
    <property type="term" value="F:ubiquitin protein ligase activity"/>
    <property type="evidence" value="ECO:0007669"/>
    <property type="project" value="UniProtKB-EC"/>
</dbReference>
<dbReference type="SMART" id="SM00647">
    <property type="entry name" value="IBR"/>
    <property type="match status" value="2"/>
</dbReference>
<dbReference type="InterPro" id="IPR013083">
    <property type="entry name" value="Znf_RING/FYVE/PHD"/>
</dbReference>
<dbReference type="PROSITE" id="PS51873">
    <property type="entry name" value="TRIAD"/>
    <property type="match status" value="1"/>
</dbReference>
<keyword evidence="15" id="KW-1185">Reference proteome</keyword>
<feature type="domain" description="RING-type" evidence="12">
    <location>
        <begin position="4"/>
        <end position="49"/>
    </location>
</feature>
<dbReference type="Gene3D" id="3.30.40.10">
    <property type="entry name" value="Zinc/RING finger domain, C3HC4 (zinc finger)"/>
    <property type="match status" value="1"/>
</dbReference>
<name>A8DJA7_CAEEL</name>
<keyword evidence="5" id="KW-0677">Repeat</keyword>
<feature type="transmembrane region" description="Helical" evidence="11">
    <location>
        <begin position="219"/>
        <end position="248"/>
    </location>
</feature>
<evidence type="ECO:0000259" key="12">
    <source>
        <dbReference type="PROSITE" id="PS50089"/>
    </source>
</evidence>
<evidence type="ECO:0000313" key="14">
    <source>
        <dbReference type="EMBL" id="CCD64726.1"/>
    </source>
</evidence>
<dbReference type="InterPro" id="IPR044066">
    <property type="entry name" value="TRIAD_supradom"/>
</dbReference>
<dbReference type="FunFam" id="3.30.40.10:FF:000137">
    <property type="entry name" value="RanBP-type and C3HC4-type zinc finger-containing protein 1"/>
    <property type="match status" value="1"/>
</dbReference>
<keyword evidence="11" id="KW-1133">Transmembrane helix</keyword>
<feature type="transmembrane region" description="Helical" evidence="11">
    <location>
        <begin position="269"/>
        <end position="299"/>
    </location>
</feature>
<reference evidence="14 15" key="1">
    <citation type="journal article" date="1998" name="Science">
        <title>Genome sequence of the nematode C. elegans: a platform for investigating biology.</title>
        <authorList>
            <consortium name="The C. elegans sequencing consortium"/>
            <person name="Sulson J.E."/>
            <person name="Waterston R."/>
        </authorList>
    </citation>
    <scope>NUCLEOTIDE SEQUENCE [LARGE SCALE GENOMIC DNA]</scope>
    <source>
        <strain evidence="14 15">Bristol N2</strain>
    </source>
</reference>
<dbReference type="WormBase" id="Y49F6B.9b">
    <property type="protein sequence ID" value="CE41595"/>
    <property type="gene ID" value="WBGene00021721"/>
</dbReference>
<keyword evidence="3 14" id="KW-0808">Transferase</keyword>
<dbReference type="FunFam" id="1.20.120.1750:FF:000047">
    <property type="entry name" value="RBR-type E3 ubiquitin transferase"/>
    <property type="match status" value="1"/>
</dbReference>
<evidence type="ECO:0000256" key="1">
    <source>
        <dbReference type="ARBA" id="ARBA00001798"/>
    </source>
</evidence>
<dbReference type="GO" id="GO:0008270">
    <property type="term" value="F:zinc ion binding"/>
    <property type="evidence" value="ECO:0007669"/>
    <property type="project" value="UniProtKB-KW"/>
</dbReference>
<dbReference type="SUPFAM" id="SSF57850">
    <property type="entry name" value="RING/U-box"/>
    <property type="match status" value="3"/>
</dbReference>
<dbReference type="PANTHER" id="PTHR11685">
    <property type="entry name" value="RBR FAMILY RING FINGER AND IBR DOMAIN-CONTAINING"/>
    <property type="match status" value="1"/>
</dbReference>
<feature type="region of interest" description="Disordered" evidence="10">
    <location>
        <begin position="339"/>
        <end position="385"/>
    </location>
</feature>
<sequence length="385" mass="42558">MKECELCCEMVPAGAFCQLINCRHVYCRICIRKYMELSILGNRVEIPCPGGCPAVIHPNDVTRYLLPNTDLISKYESFSIRMALCRIQDVRWCPAPDCGFAVIVPNGQKCPRIKCQRPGCGREFCFKCRKVWHEGTRTCSKTFEQLKKITENDVSAHPCPRCKTLIVKENDGSCNHMHCTLCGAEFCWLCLKEINDLHYMSPTGCTFWGKKQWSNKKRLLWQIGSLIGSPVVIAATAVISVPLITGMIPFSVGKRVYKRLKNQSKAKRVISTAAAVTTSAIVSPAIAGVAVAIGVPFALGYTYIMVPKALVHDVVDYVQKKKRREVPIADTFHVDGYHGATMSLAPPPEPEPEHRNADGSAPGPSSVTSSDYSEDFSSSSGDDFN</sequence>
<dbReference type="GO" id="GO:0016567">
    <property type="term" value="P:protein ubiquitination"/>
    <property type="evidence" value="ECO:0007669"/>
    <property type="project" value="InterPro"/>
</dbReference>
<evidence type="ECO:0000313" key="16">
    <source>
        <dbReference type="WormBase" id="Y49F6B.9b"/>
    </source>
</evidence>
<keyword evidence="4" id="KW-0479">Metal-binding</keyword>
<dbReference type="EC" id="2.3.2.31" evidence="2"/>
<dbReference type="Gene3D" id="2.20.25.20">
    <property type="match status" value="1"/>
</dbReference>
<dbReference type="AGR" id="WB:WBGene00021721"/>
<dbReference type="InterPro" id="IPR031127">
    <property type="entry name" value="E3_UB_ligase_RBR"/>
</dbReference>
<keyword evidence="7" id="KW-0833">Ubl conjugation pathway</keyword>
<dbReference type="SMR" id="A8DJA7"/>
<dbReference type="EMBL" id="BX284602">
    <property type="protein sequence ID" value="CCD64726.1"/>
    <property type="molecule type" value="Genomic_DNA"/>
</dbReference>
<feature type="domain" description="RING-type" evidence="13">
    <location>
        <begin position="1"/>
        <end position="209"/>
    </location>
</feature>
<protein>
    <recommendedName>
        <fullName evidence="2">RBR-type E3 ubiquitin transferase</fullName>
        <ecNumber evidence="2">2.3.2.31</ecNumber>
    </recommendedName>
</protein>
<evidence type="ECO:0000256" key="5">
    <source>
        <dbReference type="ARBA" id="ARBA00022737"/>
    </source>
</evidence>
<dbReference type="AlphaFoldDB" id="A8DJA7"/>
<dbReference type="Bgee" id="WBGene00021721">
    <property type="expression patterns" value="Expressed in germ line (C elegans) and 3 other cell types or tissues"/>
</dbReference>
<organism evidence="14 15">
    <name type="scientific">Caenorhabditis elegans</name>
    <dbReference type="NCBI Taxonomy" id="6239"/>
    <lineage>
        <taxon>Eukaryota</taxon>
        <taxon>Metazoa</taxon>
        <taxon>Ecdysozoa</taxon>
        <taxon>Nematoda</taxon>
        <taxon>Chromadorea</taxon>
        <taxon>Rhabditida</taxon>
        <taxon>Rhabditina</taxon>
        <taxon>Rhabditomorpha</taxon>
        <taxon>Rhabditoidea</taxon>
        <taxon>Rhabditidae</taxon>
        <taxon>Peloderinae</taxon>
        <taxon>Caenorhabditis</taxon>
    </lineage>
</organism>
<keyword evidence="6 9" id="KW-0863">Zinc-finger</keyword>
<dbReference type="PROSITE" id="PS00518">
    <property type="entry name" value="ZF_RING_1"/>
    <property type="match status" value="1"/>
</dbReference>
<dbReference type="RefSeq" id="NP_001040826.2">
    <property type="nucleotide sequence ID" value="NM_001047361.4"/>
</dbReference>